<reference evidence="1 2" key="1">
    <citation type="journal article" date="2016" name="Mol. Biol. Evol.">
        <title>Comparative Genomics of Early-Diverging Mushroom-Forming Fungi Provides Insights into the Origins of Lignocellulose Decay Capabilities.</title>
        <authorList>
            <person name="Nagy L.G."/>
            <person name="Riley R."/>
            <person name="Tritt A."/>
            <person name="Adam C."/>
            <person name="Daum C."/>
            <person name="Floudas D."/>
            <person name="Sun H."/>
            <person name="Yadav J.S."/>
            <person name="Pangilinan J."/>
            <person name="Larsson K.H."/>
            <person name="Matsuura K."/>
            <person name="Barry K."/>
            <person name="Labutti K."/>
            <person name="Kuo R."/>
            <person name="Ohm R.A."/>
            <person name="Bhattacharya S.S."/>
            <person name="Shirouzu T."/>
            <person name="Yoshinaga Y."/>
            <person name="Martin F.M."/>
            <person name="Grigoriev I.V."/>
            <person name="Hibbett D.S."/>
        </authorList>
    </citation>
    <scope>NUCLEOTIDE SEQUENCE [LARGE SCALE GENOMIC DNA]</scope>
    <source>
        <strain evidence="1 2">HHB12029</strain>
    </source>
</reference>
<evidence type="ECO:0000313" key="2">
    <source>
        <dbReference type="Proteomes" id="UP000077266"/>
    </source>
</evidence>
<proteinExistence type="predicted"/>
<dbReference type="Proteomes" id="UP000077266">
    <property type="component" value="Unassembled WGS sequence"/>
</dbReference>
<sequence length="187" mass="22450">MLRRPRGQRGLHDIRARCIISFAVRRYLPNVYTFDRPWTNVQYFHEHTGDESVRRSTTIFPPHATTSLRGSRCSYQRRTARLQVIPSRRMRLPAWFQQNRAHRRRSSRPYPLPSRVRAARMSLHYTWTKTFLRMRYRGLKTSTSTQSQSFLIQQLDSATSTSRRRARRLLQASRCDWDMRCFTSARR</sequence>
<gene>
    <name evidence="1" type="ORF">EXIGLDRAFT_422865</name>
</gene>
<keyword evidence="2" id="KW-1185">Reference proteome</keyword>
<protein>
    <submittedName>
        <fullName evidence="1">Uncharacterized protein</fullName>
    </submittedName>
</protein>
<name>A0A165BDK8_EXIGL</name>
<organism evidence="1 2">
    <name type="scientific">Exidia glandulosa HHB12029</name>
    <dbReference type="NCBI Taxonomy" id="1314781"/>
    <lineage>
        <taxon>Eukaryota</taxon>
        <taxon>Fungi</taxon>
        <taxon>Dikarya</taxon>
        <taxon>Basidiomycota</taxon>
        <taxon>Agaricomycotina</taxon>
        <taxon>Agaricomycetes</taxon>
        <taxon>Auriculariales</taxon>
        <taxon>Exidiaceae</taxon>
        <taxon>Exidia</taxon>
    </lineage>
</organism>
<accession>A0A165BDK8</accession>
<evidence type="ECO:0000313" key="1">
    <source>
        <dbReference type="EMBL" id="KZV80392.1"/>
    </source>
</evidence>
<dbReference type="InParanoid" id="A0A165BDK8"/>
<dbReference type="AlphaFoldDB" id="A0A165BDK8"/>
<dbReference type="EMBL" id="KV426487">
    <property type="protein sequence ID" value="KZV80392.1"/>
    <property type="molecule type" value="Genomic_DNA"/>
</dbReference>